<keyword evidence="2" id="KW-0156">Chromatin regulator</keyword>
<keyword evidence="3" id="KW-0805">Transcription regulation</keyword>
<dbReference type="GO" id="GO:0006355">
    <property type="term" value="P:regulation of DNA-templated transcription"/>
    <property type="evidence" value="ECO:0007669"/>
    <property type="project" value="InterPro"/>
</dbReference>
<dbReference type="Pfam" id="PF05712">
    <property type="entry name" value="MRG"/>
    <property type="match status" value="1"/>
</dbReference>
<feature type="domain" description="MRG" evidence="6">
    <location>
        <begin position="70"/>
        <end position="221"/>
    </location>
</feature>
<evidence type="ECO:0000313" key="8">
    <source>
        <dbReference type="Proteomes" id="UP000011082"/>
    </source>
</evidence>
<evidence type="ECO:0000256" key="1">
    <source>
        <dbReference type="ARBA" id="ARBA00004123"/>
    </source>
</evidence>
<accession>L2GP48</accession>
<keyword evidence="4" id="KW-0804">Transcription</keyword>
<dbReference type="GO" id="GO:0005634">
    <property type="term" value="C:nucleus"/>
    <property type="evidence" value="ECO:0007669"/>
    <property type="project" value="UniProtKB-SubCell"/>
</dbReference>
<dbReference type="EMBL" id="JH370131">
    <property type="protein sequence ID" value="ELA42653.1"/>
    <property type="molecule type" value="Genomic_DNA"/>
</dbReference>
<dbReference type="InterPro" id="IPR008676">
    <property type="entry name" value="MRG"/>
</dbReference>
<name>L2GP48_VITCO</name>
<dbReference type="InterPro" id="IPR038217">
    <property type="entry name" value="MRG_C_sf"/>
</dbReference>
<dbReference type="PANTHER" id="PTHR10880:SF44">
    <property type="entry name" value="PROTEIN MRG2"/>
    <property type="match status" value="1"/>
</dbReference>
<keyword evidence="8" id="KW-1185">Reference proteome</keyword>
<reference evidence="8" key="1">
    <citation type="submission" date="2011-05" db="EMBL/GenBank/DDBJ databases">
        <title>The genome sequence of Vittaforma corneae strain ATCC 50505.</title>
        <authorList>
            <consortium name="The Broad Institute Genome Sequencing Platform"/>
            <person name="Cuomo C."/>
            <person name="Didier E."/>
            <person name="Bowers L."/>
            <person name="Young S.K."/>
            <person name="Zeng Q."/>
            <person name="Gargeya S."/>
            <person name="Fitzgerald M."/>
            <person name="Haas B."/>
            <person name="Abouelleil A."/>
            <person name="Alvarado L."/>
            <person name="Arachchi H.M."/>
            <person name="Berlin A."/>
            <person name="Chapman S.B."/>
            <person name="Gearin G."/>
            <person name="Goldberg J."/>
            <person name="Griggs A."/>
            <person name="Gujja S."/>
            <person name="Hansen M."/>
            <person name="Heiman D."/>
            <person name="Howarth C."/>
            <person name="Larimer J."/>
            <person name="Lui A."/>
            <person name="MacDonald P.J.P."/>
            <person name="McCowen C."/>
            <person name="Montmayeur A."/>
            <person name="Murphy C."/>
            <person name="Neiman D."/>
            <person name="Pearson M."/>
            <person name="Priest M."/>
            <person name="Roberts A."/>
            <person name="Saif S."/>
            <person name="Shea T."/>
            <person name="Sisk P."/>
            <person name="Stolte C."/>
            <person name="Sykes S."/>
            <person name="Wortman J."/>
            <person name="Nusbaum C."/>
            <person name="Birren B."/>
        </authorList>
    </citation>
    <scope>NUCLEOTIDE SEQUENCE [LARGE SCALE GENOMIC DNA]</scope>
    <source>
        <strain evidence="8">ATCC 50505</strain>
    </source>
</reference>
<dbReference type="Proteomes" id="UP000011082">
    <property type="component" value="Unassembled WGS sequence"/>
</dbReference>
<dbReference type="InterPro" id="IPR026541">
    <property type="entry name" value="MRG_dom"/>
</dbReference>
<proteinExistence type="predicted"/>
<dbReference type="PANTHER" id="PTHR10880">
    <property type="entry name" value="MORTALITY FACTOR 4-LIKE PROTEIN"/>
    <property type="match status" value="1"/>
</dbReference>
<evidence type="ECO:0000259" key="6">
    <source>
        <dbReference type="Pfam" id="PF05712"/>
    </source>
</evidence>
<dbReference type="STRING" id="993615.L2GP48"/>
<dbReference type="OMA" id="REICFEF"/>
<dbReference type="PROSITE" id="PS51640">
    <property type="entry name" value="MRG"/>
    <property type="match status" value="1"/>
</dbReference>
<comment type="subcellular location">
    <subcellularLocation>
        <location evidence="1">Nucleus</location>
    </subcellularLocation>
</comment>
<evidence type="ECO:0000256" key="5">
    <source>
        <dbReference type="ARBA" id="ARBA00023242"/>
    </source>
</evidence>
<dbReference type="GeneID" id="19881123"/>
<dbReference type="Gene3D" id="1.10.274.30">
    <property type="entry name" value="MRG domain"/>
    <property type="match status" value="1"/>
</dbReference>
<evidence type="ECO:0000256" key="4">
    <source>
        <dbReference type="ARBA" id="ARBA00023163"/>
    </source>
</evidence>
<sequence length="221" mass="25825">MENKKEKFSVNNYIVFKQGPDCYEGRIKNISVEGGIEVYQVFCFTTFTDFRVPATDVLSNVSQEVKRKMKTTAYLEIPGQIYIPPALKNILVVDKEWSIENKYDLPHKNSVSSILKQFKDFVMNSANICDLDEATEVQKGFAMCFNSFFKKFLMYSIEKDQISSLKGEPTEYCGPVHLLRLIYFIQKNVNTYIKDKEVEGIVLDYTIYLLDFMLIRYKDYF</sequence>
<dbReference type="HOGENOM" id="CLU_1251530_0_0_1"/>
<protein>
    <recommendedName>
        <fullName evidence="6">MRG domain-containing protein</fullName>
    </recommendedName>
</protein>
<dbReference type="OrthoDB" id="124855at2759"/>
<keyword evidence="5" id="KW-0539">Nucleus</keyword>
<organism evidence="7 8">
    <name type="scientific">Vittaforma corneae (strain ATCC 50505)</name>
    <name type="common">Microsporidian parasite</name>
    <name type="synonym">Nosema corneum</name>
    <dbReference type="NCBI Taxonomy" id="993615"/>
    <lineage>
        <taxon>Eukaryota</taxon>
        <taxon>Fungi</taxon>
        <taxon>Fungi incertae sedis</taxon>
        <taxon>Microsporidia</taxon>
        <taxon>Nosematidae</taxon>
        <taxon>Vittaforma</taxon>
    </lineage>
</organism>
<dbReference type="GO" id="GO:0006325">
    <property type="term" value="P:chromatin organization"/>
    <property type="evidence" value="ECO:0007669"/>
    <property type="project" value="UniProtKB-KW"/>
</dbReference>
<gene>
    <name evidence="7" type="ORF">VICG_00405</name>
</gene>
<evidence type="ECO:0000313" key="7">
    <source>
        <dbReference type="EMBL" id="ELA42653.1"/>
    </source>
</evidence>
<dbReference type="AlphaFoldDB" id="L2GP48"/>
<dbReference type="InParanoid" id="L2GP48"/>
<dbReference type="RefSeq" id="XP_007603858.1">
    <property type="nucleotide sequence ID" value="XM_007603796.1"/>
</dbReference>
<dbReference type="VEuPathDB" id="MicrosporidiaDB:VICG_00405"/>
<dbReference type="GO" id="GO:0000123">
    <property type="term" value="C:histone acetyltransferase complex"/>
    <property type="evidence" value="ECO:0007669"/>
    <property type="project" value="TreeGrafter"/>
</dbReference>
<evidence type="ECO:0000256" key="2">
    <source>
        <dbReference type="ARBA" id="ARBA00022853"/>
    </source>
</evidence>
<evidence type="ECO:0000256" key="3">
    <source>
        <dbReference type="ARBA" id="ARBA00023015"/>
    </source>
</evidence>